<evidence type="ECO:0000313" key="3">
    <source>
        <dbReference type="Proteomes" id="UP000253628"/>
    </source>
</evidence>
<dbReference type="PIRSF" id="PIRSF015875">
    <property type="entry name" value="UCP015875"/>
    <property type="match status" value="1"/>
</dbReference>
<dbReference type="InterPro" id="IPR007418">
    <property type="entry name" value="DUF474"/>
</dbReference>
<keyword evidence="1" id="KW-0472">Membrane</keyword>
<sequence length="145" mass="16709">MNHLTLLLLHLFAAFIFVGTVFFEVLMLEGIRQRVPRESMRSVEVAIGQRARKFMPFVIIVLYGAGITMAWQYRAVLASPFSSTFTIMLWLKIVLALSVLVHFVTAIRLSATHRLTAKHFKYIHLSVFLHMLVIVFLAKAMFYLH</sequence>
<keyword evidence="1" id="KW-0812">Transmembrane</keyword>
<keyword evidence="1" id="KW-1133">Transmembrane helix</keyword>
<organism evidence="2 3">
    <name type="scientific">Eoetvoesiella caeni</name>
    <dbReference type="NCBI Taxonomy" id="645616"/>
    <lineage>
        <taxon>Bacteria</taxon>
        <taxon>Pseudomonadati</taxon>
        <taxon>Pseudomonadota</taxon>
        <taxon>Betaproteobacteria</taxon>
        <taxon>Burkholderiales</taxon>
        <taxon>Alcaligenaceae</taxon>
        <taxon>Eoetvoesiella</taxon>
    </lineage>
</organism>
<accession>A0A366HDT1</accession>
<reference evidence="2 3" key="1">
    <citation type="submission" date="2018-06" db="EMBL/GenBank/DDBJ databases">
        <title>Genomic Encyclopedia of Type Strains, Phase IV (KMG-IV): sequencing the most valuable type-strain genomes for metagenomic binning, comparative biology and taxonomic classification.</title>
        <authorList>
            <person name="Goeker M."/>
        </authorList>
    </citation>
    <scope>NUCLEOTIDE SEQUENCE [LARGE SCALE GENOMIC DNA]</scope>
    <source>
        <strain evidence="2 3">DSM 25520</strain>
    </source>
</reference>
<keyword evidence="3" id="KW-1185">Reference proteome</keyword>
<feature type="transmembrane region" description="Helical" evidence="1">
    <location>
        <begin position="85"/>
        <end position="110"/>
    </location>
</feature>
<evidence type="ECO:0000313" key="2">
    <source>
        <dbReference type="EMBL" id="RBP40036.1"/>
    </source>
</evidence>
<comment type="caution">
    <text evidence="2">The sequence shown here is derived from an EMBL/GenBank/DDBJ whole genome shotgun (WGS) entry which is preliminary data.</text>
</comment>
<feature type="transmembrane region" description="Helical" evidence="1">
    <location>
        <begin position="122"/>
        <end position="144"/>
    </location>
</feature>
<dbReference type="OrthoDB" id="5955722at2"/>
<proteinExistence type="predicted"/>
<name>A0A366HDT1_9BURK</name>
<dbReference type="RefSeq" id="WP_113933001.1">
    <property type="nucleotide sequence ID" value="NZ_JACCEU010000005.1"/>
</dbReference>
<dbReference type="EMBL" id="QNRQ01000004">
    <property type="protein sequence ID" value="RBP40036.1"/>
    <property type="molecule type" value="Genomic_DNA"/>
</dbReference>
<dbReference type="Proteomes" id="UP000253628">
    <property type="component" value="Unassembled WGS sequence"/>
</dbReference>
<evidence type="ECO:0008006" key="4">
    <source>
        <dbReference type="Google" id="ProtNLM"/>
    </source>
</evidence>
<feature type="transmembrane region" description="Helical" evidence="1">
    <location>
        <begin position="54"/>
        <end position="73"/>
    </location>
</feature>
<feature type="transmembrane region" description="Helical" evidence="1">
    <location>
        <begin position="6"/>
        <end position="31"/>
    </location>
</feature>
<protein>
    <recommendedName>
        <fullName evidence="4">Integral membrane protein</fullName>
    </recommendedName>
</protein>
<dbReference type="AlphaFoldDB" id="A0A366HDT1"/>
<evidence type="ECO:0000256" key="1">
    <source>
        <dbReference type="SAM" id="Phobius"/>
    </source>
</evidence>
<gene>
    <name evidence="2" type="ORF">DFR37_104132</name>
</gene>